<evidence type="ECO:0000256" key="1">
    <source>
        <dbReference type="SAM" id="MobiDB-lite"/>
    </source>
</evidence>
<feature type="region of interest" description="Disordered" evidence="1">
    <location>
        <begin position="1"/>
        <end position="23"/>
    </location>
</feature>
<dbReference type="Gene3D" id="1.10.260.40">
    <property type="entry name" value="lambda repressor-like DNA-binding domains"/>
    <property type="match status" value="1"/>
</dbReference>
<sequence length="176" mass="18638">MTSAQVVGPDDGERALNGPDAGTIGHRLRDARNRLGWSLAAASHVSGISAAALGSYERGSRTLTVATLAEVARTYETNVLEVIDPVAAGLDAAPQNNCVLNLLALGGQLRWGSLYSFAVRVTKMRDQEGVSQVVLRANELDVIAASYALTTPALIEQLINLGCAERLPDDRVNADR</sequence>
<protein>
    <submittedName>
        <fullName evidence="3">Helix-turn-helix transcriptional regulator</fullName>
    </submittedName>
</protein>
<reference evidence="3" key="1">
    <citation type="journal article" date="2018" name="Int. J. Syst. Evol. Microbiol.">
        <title>Jatrophihabitans telluris sp. nov., isolated from sediment soil of lava forest wetlands and the emended description of the genus Jatrophihabitans.</title>
        <authorList>
            <person name="Lee K.C."/>
            <person name="Suh M.K."/>
            <person name="Eom M.K."/>
            <person name="Kim K.K."/>
            <person name="Kim J.S."/>
            <person name="Kim D.S."/>
            <person name="Ko S.H."/>
            <person name="Shin Y.K."/>
            <person name="Lee J.S."/>
        </authorList>
    </citation>
    <scope>NUCLEOTIDE SEQUENCE</scope>
    <source>
        <strain evidence="3">N237</strain>
    </source>
</reference>
<feature type="domain" description="HTH cro/C1-type" evidence="2">
    <location>
        <begin position="28"/>
        <end position="82"/>
    </location>
</feature>
<evidence type="ECO:0000313" key="4">
    <source>
        <dbReference type="Proteomes" id="UP001056336"/>
    </source>
</evidence>
<dbReference type="Proteomes" id="UP001056336">
    <property type="component" value="Chromosome"/>
</dbReference>
<evidence type="ECO:0000259" key="2">
    <source>
        <dbReference type="PROSITE" id="PS50943"/>
    </source>
</evidence>
<gene>
    <name evidence="3" type="ORF">M6D93_05400</name>
</gene>
<dbReference type="EMBL" id="CP097332">
    <property type="protein sequence ID" value="UQX89441.1"/>
    <property type="molecule type" value="Genomic_DNA"/>
</dbReference>
<organism evidence="3 4">
    <name type="scientific">Jatrophihabitans telluris</name>
    <dbReference type="NCBI Taxonomy" id="2038343"/>
    <lineage>
        <taxon>Bacteria</taxon>
        <taxon>Bacillati</taxon>
        <taxon>Actinomycetota</taxon>
        <taxon>Actinomycetes</taxon>
        <taxon>Jatrophihabitantales</taxon>
        <taxon>Jatrophihabitantaceae</taxon>
        <taxon>Jatrophihabitans</taxon>
    </lineage>
</organism>
<keyword evidence="4" id="KW-1185">Reference proteome</keyword>
<reference evidence="3" key="2">
    <citation type="submission" date="2022-05" db="EMBL/GenBank/DDBJ databases">
        <authorList>
            <person name="Kim J.-S."/>
            <person name="Lee K."/>
            <person name="Suh M."/>
            <person name="Eom M."/>
            <person name="Kim J.-S."/>
            <person name="Kim D.-S."/>
            <person name="Ko S.-H."/>
            <person name="Shin Y."/>
            <person name="Lee J.-S."/>
        </authorList>
    </citation>
    <scope>NUCLEOTIDE SEQUENCE</scope>
    <source>
        <strain evidence="3">N237</strain>
    </source>
</reference>
<dbReference type="RefSeq" id="WP_249773337.1">
    <property type="nucleotide sequence ID" value="NZ_CP097332.1"/>
</dbReference>
<dbReference type="SUPFAM" id="SSF47413">
    <property type="entry name" value="lambda repressor-like DNA-binding domains"/>
    <property type="match status" value="1"/>
</dbReference>
<dbReference type="CDD" id="cd00093">
    <property type="entry name" value="HTH_XRE"/>
    <property type="match status" value="1"/>
</dbReference>
<name>A0ABY4R0M1_9ACTN</name>
<dbReference type="SMART" id="SM00530">
    <property type="entry name" value="HTH_XRE"/>
    <property type="match status" value="1"/>
</dbReference>
<evidence type="ECO:0000313" key="3">
    <source>
        <dbReference type="EMBL" id="UQX89441.1"/>
    </source>
</evidence>
<accession>A0ABY4R0M1</accession>
<dbReference type="InterPro" id="IPR001387">
    <property type="entry name" value="Cro/C1-type_HTH"/>
</dbReference>
<proteinExistence type="predicted"/>
<dbReference type="InterPro" id="IPR010982">
    <property type="entry name" value="Lambda_DNA-bd_dom_sf"/>
</dbReference>
<dbReference type="Pfam" id="PF01381">
    <property type="entry name" value="HTH_3"/>
    <property type="match status" value="1"/>
</dbReference>
<dbReference type="PROSITE" id="PS50943">
    <property type="entry name" value="HTH_CROC1"/>
    <property type="match status" value="1"/>
</dbReference>